<dbReference type="GO" id="GO:0004335">
    <property type="term" value="F:galactokinase activity"/>
    <property type="evidence" value="ECO:0007669"/>
    <property type="project" value="UniProtKB-UniRule"/>
</dbReference>
<evidence type="ECO:0000256" key="4">
    <source>
        <dbReference type="ARBA" id="ARBA00022723"/>
    </source>
</evidence>
<keyword evidence="3 15" id="KW-0808">Transferase</keyword>
<comment type="similarity">
    <text evidence="1">Belongs to the GHMP kinase family. GalK subfamily.</text>
</comment>
<dbReference type="EC" id="2.7.1.6" evidence="11"/>
<organism evidence="15 16">
    <name type="scientific">Leptospira sarikeiensis</name>
    <dbReference type="NCBI Taxonomy" id="2484943"/>
    <lineage>
        <taxon>Bacteria</taxon>
        <taxon>Pseudomonadati</taxon>
        <taxon>Spirochaetota</taxon>
        <taxon>Spirochaetia</taxon>
        <taxon>Leptospirales</taxon>
        <taxon>Leptospiraceae</taxon>
        <taxon>Leptospira</taxon>
    </lineage>
</organism>
<keyword evidence="5" id="KW-0547">Nucleotide-binding</keyword>
<dbReference type="InterPro" id="IPR019741">
    <property type="entry name" value="Galactokinase_CS"/>
</dbReference>
<gene>
    <name evidence="15" type="primary">galK</name>
    <name evidence="15" type="ORF">EHQ64_06275</name>
</gene>
<evidence type="ECO:0000256" key="8">
    <source>
        <dbReference type="ARBA" id="ARBA00022842"/>
    </source>
</evidence>
<evidence type="ECO:0000256" key="10">
    <source>
        <dbReference type="ARBA" id="ARBA00023277"/>
    </source>
</evidence>
<evidence type="ECO:0000256" key="1">
    <source>
        <dbReference type="ARBA" id="ARBA00006566"/>
    </source>
</evidence>
<evidence type="ECO:0000256" key="7">
    <source>
        <dbReference type="ARBA" id="ARBA00022840"/>
    </source>
</evidence>
<keyword evidence="10" id="KW-0119">Carbohydrate metabolism</keyword>
<dbReference type="Pfam" id="PF08544">
    <property type="entry name" value="GHMP_kinases_C"/>
    <property type="match status" value="1"/>
</dbReference>
<evidence type="ECO:0000259" key="12">
    <source>
        <dbReference type="Pfam" id="PF00288"/>
    </source>
</evidence>
<keyword evidence="7" id="KW-0067">ATP-binding</keyword>
<dbReference type="PIRSF" id="PIRSF000530">
    <property type="entry name" value="Galactokinase"/>
    <property type="match status" value="1"/>
</dbReference>
<evidence type="ECO:0000256" key="6">
    <source>
        <dbReference type="ARBA" id="ARBA00022777"/>
    </source>
</evidence>
<dbReference type="FunFam" id="3.30.230.10:FF:000017">
    <property type="entry name" value="Galactokinase"/>
    <property type="match status" value="1"/>
</dbReference>
<dbReference type="NCBIfam" id="TIGR00131">
    <property type="entry name" value="gal_kin"/>
    <property type="match status" value="1"/>
</dbReference>
<evidence type="ECO:0000256" key="5">
    <source>
        <dbReference type="ARBA" id="ARBA00022741"/>
    </source>
</evidence>
<keyword evidence="9" id="KW-0299">Galactose metabolism</keyword>
<dbReference type="Pfam" id="PF10509">
    <property type="entry name" value="GalKase_gal_bdg"/>
    <property type="match status" value="1"/>
</dbReference>
<dbReference type="InterPro" id="IPR006206">
    <property type="entry name" value="Mevalonate/galactokinase"/>
</dbReference>
<dbReference type="InterPro" id="IPR000705">
    <property type="entry name" value="Galactokinase"/>
</dbReference>
<comment type="caution">
    <text evidence="15">The sequence shown here is derived from an EMBL/GenBank/DDBJ whole genome shotgun (WGS) entry which is preliminary data.</text>
</comment>
<dbReference type="PRINTS" id="PR00959">
    <property type="entry name" value="MEVGALKINASE"/>
</dbReference>
<evidence type="ECO:0000256" key="3">
    <source>
        <dbReference type="ARBA" id="ARBA00022679"/>
    </source>
</evidence>
<dbReference type="InterPro" id="IPR013750">
    <property type="entry name" value="GHMP_kinase_C_dom"/>
</dbReference>
<keyword evidence="8" id="KW-0460">Magnesium</keyword>
<dbReference type="PRINTS" id="PR00473">
    <property type="entry name" value="GALCTOKINASE"/>
</dbReference>
<evidence type="ECO:0000259" key="13">
    <source>
        <dbReference type="Pfam" id="PF08544"/>
    </source>
</evidence>
<dbReference type="InterPro" id="IPR019539">
    <property type="entry name" value="GalKase_N"/>
</dbReference>
<dbReference type="Gene3D" id="3.30.230.10">
    <property type="match status" value="1"/>
</dbReference>
<dbReference type="OrthoDB" id="250531at2"/>
<dbReference type="InterPro" id="IPR006203">
    <property type="entry name" value="GHMP_knse_ATP-bd_CS"/>
</dbReference>
<keyword evidence="16" id="KW-1185">Reference proteome</keyword>
<dbReference type="PROSITE" id="PS00106">
    <property type="entry name" value="GALACTOKINASE"/>
    <property type="match status" value="1"/>
</dbReference>
<protein>
    <recommendedName>
        <fullName evidence="11">Galactokinase</fullName>
        <ecNumber evidence="11">2.7.1.6</ecNumber>
    </recommendedName>
</protein>
<dbReference type="PROSITE" id="PS00627">
    <property type="entry name" value="GHMP_KINASES_ATP"/>
    <property type="match status" value="1"/>
</dbReference>
<dbReference type="Proteomes" id="UP000297762">
    <property type="component" value="Unassembled WGS sequence"/>
</dbReference>
<evidence type="ECO:0000256" key="11">
    <source>
        <dbReference type="NCBIfam" id="TIGR00131"/>
    </source>
</evidence>
<dbReference type="SUPFAM" id="SSF55060">
    <property type="entry name" value="GHMP Kinase, C-terminal domain"/>
    <property type="match status" value="1"/>
</dbReference>
<feature type="domain" description="Galactokinase N-terminal" evidence="14">
    <location>
        <begin position="22"/>
        <end position="64"/>
    </location>
</feature>
<dbReference type="InterPro" id="IPR020568">
    <property type="entry name" value="Ribosomal_Su5_D2-typ_SF"/>
</dbReference>
<keyword evidence="4" id="KW-0479">Metal-binding</keyword>
<dbReference type="Gene3D" id="3.30.70.890">
    <property type="entry name" value="GHMP kinase, C-terminal domain"/>
    <property type="match status" value="1"/>
</dbReference>
<dbReference type="EMBL" id="RQGF01000012">
    <property type="protein sequence ID" value="TGL63555.1"/>
    <property type="molecule type" value="Genomic_DNA"/>
</dbReference>
<feature type="domain" description="GHMP kinase N-terminal" evidence="12">
    <location>
        <begin position="96"/>
        <end position="180"/>
    </location>
</feature>
<evidence type="ECO:0000256" key="9">
    <source>
        <dbReference type="ARBA" id="ARBA00023144"/>
    </source>
</evidence>
<evidence type="ECO:0000313" key="15">
    <source>
        <dbReference type="EMBL" id="TGL63555.1"/>
    </source>
</evidence>
<evidence type="ECO:0000313" key="16">
    <source>
        <dbReference type="Proteomes" id="UP000297762"/>
    </source>
</evidence>
<feature type="domain" description="GHMP kinase C-terminal" evidence="13">
    <location>
        <begin position="285"/>
        <end position="348"/>
    </location>
</feature>
<dbReference type="Pfam" id="PF00288">
    <property type="entry name" value="GHMP_kinases_N"/>
    <property type="match status" value="1"/>
</dbReference>
<proteinExistence type="inferred from homology"/>
<dbReference type="InterPro" id="IPR014721">
    <property type="entry name" value="Ribsml_uS5_D2-typ_fold_subgr"/>
</dbReference>
<evidence type="ECO:0000256" key="2">
    <source>
        <dbReference type="ARBA" id="ARBA00022490"/>
    </source>
</evidence>
<dbReference type="InterPro" id="IPR006204">
    <property type="entry name" value="GHMP_kinase_N_dom"/>
</dbReference>
<dbReference type="AlphaFoldDB" id="A0A4R9KCD2"/>
<dbReference type="PANTHER" id="PTHR10457:SF7">
    <property type="entry name" value="GALACTOKINASE-RELATED"/>
    <property type="match status" value="1"/>
</dbReference>
<dbReference type="RefSeq" id="WP_135648636.1">
    <property type="nucleotide sequence ID" value="NZ_RQGF01000012.1"/>
</dbReference>
<name>A0A4R9KCD2_9LEPT</name>
<dbReference type="FunFam" id="3.30.70.890:FF:000001">
    <property type="entry name" value="Galactokinase"/>
    <property type="match status" value="1"/>
</dbReference>
<dbReference type="GO" id="GO:0006012">
    <property type="term" value="P:galactose metabolic process"/>
    <property type="evidence" value="ECO:0007669"/>
    <property type="project" value="UniProtKB-UniRule"/>
</dbReference>
<accession>A0A4R9KCD2</accession>
<dbReference type="PANTHER" id="PTHR10457">
    <property type="entry name" value="MEVALONATE KINASE/GALACTOKINASE"/>
    <property type="match status" value="1"/>
</dbReference>
<sequence>MTLAIRENLSKSLSKTFPDLPGQAKLRYFSSPGRVNIIGEHVDYAGGTVFPAAIDFRVHFVIRKNGSKLIRIHSLDFGSELITEEPLYSEEKPWANYILGVVSEAKKLGLKIEGFDLAFTGNIPQGAGLSSSAAVEVGTTFALSKLFSWDLSLEKIALLSQAAENKFVGVNCGIMDQFIISVAKTSSCISLNTDTLEYSYHSLDLPGYEFYLIDSQVKHSLKESEYNDRRREVESATSKCKKLSPDLKSLSEADFAILEKAGLDPVELKRATHIVRERSRVNNVIRYLEKKDPEAVGRELFLCHKSLSEDFEVSCEESDFIVEWSKSRNVLGARMIGGGFGGCVLILDKLGRSGSLFSEFEKIYFEKFGLKPKIYRFTISDGVREDP</sequence>
<keyword evidence="2" id="KW-0963">Cytoplasm</keyword>
<evidence type="ECO:0000259" key="14">
    <source>
        <dbReference type="Pfam" id="PF10509"/>
    </source>
</evidence>
<dbReference type="GO" id="GO:0005829">
    <property type="term" value="C:cytosol"/>
    <property type="evidence" value="ECO:0007669"/>
    <property type="project" value="TreeGrafter"/>
</dbReference>
<reference evidence="15" key="1">
    <citation type="journal article" date="2019" name="PLoS Negl. Trop. Dis.">
        <title>Revisiting the worldwide diversity of Leptospira species in the environment.</title>
        <authorList>
            <person name="Vincent A.T."/>
            <person name="Schiettekatte O."/>
            <person name="Bourhy P."/>
            <person name="Veyrier F.J."/>
            <person name="Picardeau M."/>
        </authorList>
    </citation>
    <scope>NUCLEOTIDE SEQUENCE [LARGE SCALE GENOMIC DNA]</scope>
    <source>
        <strain evidence="15">201702455</strain>
    </source>
</reference>
<dbReference type="SUPFAM" id="SSF54211">
    <property type="entry name" value="Ribosomal protein S5 domain 2-like"/>
    <property type="match status" value="1"/>
</dbReference>
<dbReference type="GO" id="GO:0005524">
    <property type="term" value="F:ATP binding"/>
    <property type="evidence" value="ECO:0007669"/>
    <property type="project" value="UniProtKB-UniRule"/>
</dbReference>
<keyword evidence="6 15" id="KW-0418">Kinase</keyword>
<dbReference type="InterPro" id="IPR036554">
    <property type="entry name" value="GHMP_kinase_C_sf"/>
</dbReference>
<dbReference type="GO" id="GO:0046872">
    <property type="term" value="F:metal ion binding"/>
    <property type="evidence" value="ECO:0007669"/>
    <property type="project" value="UniProtKB-KW"/>
</dbReference>